<sequence length="433" mass="48807">MKVVAFLPVKGTSERIENKNTRILDGKPLFLHTLEKLVQCSFIDEVYLDTESEIIVDLASEVKCKVLMRDPKLATNKTDGHQLFFNEVKQVDADIYIQILGTSPFIKPETIQKGIDVLTNSSEYDSVVLVKREKQYTWNPDTLLTNYDLNNIPNSFTLPDTIIETMGLYIVRKDTAYSTQRRIGDKPYMLDASSLEAIDVNYPDDFELASYIAAGKREDERKLLRNLAQLLTSPMLSDIMDDLGIENKVIKGMKLNIDGKKVLGRAKTLKIKERTPTDTNSIYDALLTYKTIVPNDIIVVENELPQYAYFGELNANLALRAGASGAIIGGMTRDHSEVNALQFPVFSKGYNCQDIKHKGTVAHYNKQVQIENVTIDHQDLIFGDGEGVIVIPQKYEAQILELSKEVIKKERKIVAEVANGVDVLTLRERHGDF</sequence>
<dbReference type="AlphaFoldDB" id="A0A316H994"/>
<keyword evidence="1" id="KW-0479">Metal-binding</keyword>
<reference evidence="2 3" key="1">
    <citation type="submission" date="2018-05" db="EMBL/GenBank/DDBJ databases">
        <title>Genomic Encyclopedia of Archaeal and Bacterial Type Strains, Phase II (KMG-II): from individual species to whole genera.</title>
        <authorList>
            <person name="Goeker M."/>
        </authorList>
    </citation>
    <scope>NUCLEOTIDE SEQUENCE [LARGE SCALE GENOMIC DNA]</scope>
    <source>
        <strain evidence="2 3">DSM 19975</strain>
    </source>
</reference>
<gene>
    <name evidence="2" type="ORF">LX99_02624</name>
</gene>
<dbReference type="InterPro" id="IPR005493">
    <property type="entry name" value="RraA/RraA-like"/>
</dbReference>
<protein>
    <submittedName>
        <fullName evidence="2">CMP-N-acetylneuraminic acid synthetase</fullName>
    </submittedName>
</protein>
<dbReference type="EMBL" id="QGHA01000004">
    <property type="protein sequence ID" value="PWK77739.1"/>
    <property type="molecule type" value="Genomic_DNA"/>
</dbReference>
<evidence type="ECO:0000313" key="3">
    <source>
        <dbReference type="Proteomes" id="UP000245678"/>
    </source>
</evidence>
<dbReference type="RefSeq" id="WP_109608264.1">
    <property type="nucleotide sequence ID" value="NZ_QGHA01000004.1"/>
</dbReference>
<keyword evidence="1" id="KW-0460">Magnesium</keyword>
<dbReference type="Pfam" id="PF02348">
    <property type="entry name" value="CTP_transf_3"/>
    <property type="match status" value="1"/>
</dbReference>
<dbReference type="Gene3D" id="3.90.550.10">
    <property type="entry name" value="Spore Coat Polysaccharide Biosynthesis Protein SpsA, Chain A"/>
    <property type="match status" value="1"/>
</dbReference>
<comment type="cofactor">
    <cofactor evidence="1">
        <name>Mg(2+)</name>
        <dbReference type="ChEBI" id="CHEBI:18420"/>
    </cofactor>
</comment>
<feature type="binding site" evidence="1">
    <location>
        <position position="333"/>
    </location>
    <ligand>
        <name>substrate</name>
    </ligand>
</feature>
<dbReference type="InterPro" id="IPR029044">
    <property type="entry name" value="Nucleotide-diphossugar_trans"/>
</dbReference>
<organism evidence="2 3">
    <name type="scientific">Mucilaginibacter oryzae</name>
    <dbReference type="NCBI Taxonomy" id="468058"/>
    <lineage>
        <taxon>Bacteria</taxon>
        <taxon>Pseudomonadati</taxon>
        <taxon>Bacteroidota</taxon>
        <taxon>Sphingobacteriia</taxon>
        <taxon>Sphingobacteriales</taxon>
        <taxon>Sphingobacteriaceae</taxon>
        <taxon>Mucilaginibacter</taxon>
    </lineage>
</organism>
<evidence type="ECO:0000313" key="2">
    <source>
        <dbReference type="EMBL" id="PWK77739.1"/>
    </source>
</evidence>
<dbReference type="GO" id="GO:0008781">
    <property type="term" value="F:N-acylneuraminate cytidylyltransferase activity"/>
    <property type="evidence" value="ECO:0007669"/>
    <property type="project" value="TreeGrafter"/>
</dbReference>
<accession>A0A316H994</accession>
<dbReference type="Proteomes" id="UP000245678">
    <property type="component" value="Unassembled WGS sequence"/>
</dbReference>
<dbReference type="SUPFAM" id="SSF53448">
    <property type="entry name" value="Nucleotide-diphospho-sugar transferases"/>
    <property type="match status" value="1"/>
</dbReference>
<dbReference type="InterPro" id="IPR003329">
    <property type="entry name" value="Cytidylyl_trans"/>
</dbReference>
<name>A0A316H994_9SPHI</name>
<dbReference type="Pfam" id="PF03737">
    <property type="entry name" value="RraA-like"/>
    <property type="match status" value="1"/>
</dbReference>
<dbReference type="InterPro" id="IPR050793">
    <property type="entry name" value="CMP-NeuNAc_synthase"/>
</dbReference>
<keyword evidence="3" id="KW-1185">Reference proteome</keyword>
<feature type="binding site" evidence="1">
    <location>
        <position position="334"/>
    </location>
    <ligand>
        <name>Mg(2+)</name>
        <dbReference type="ChEBI" id="CHEBI:18420"/>
    </ligand>
</feature>
<comment type="caution">
    <text evidence="2">The sequence shown here is derived from an EMBL/GenBank/DDBJ whole genome shotgun (WGS) entry which is preliminary data.</text>
</comment>
<dbReference type="InterPro" id="IPR036704">
    <property type="entry name" value="RraA/RraA-like_sf"/>
</dbReference>
<proteinExistence type="predicted"/>
<dbReference type="SUPFAM" id="SSF89562">
    <property type="entry name" value="RraA-like"/>
    <property type="match status" value="1"/>
</dbReference>
<dbReference type="PANTHER" id="PTHR21485">
    <property type="entry name" value="HAD SUPERFAMILY MEMBERS CMAS AND KDSC"/>
    <property type="match status" value="1"/>
</dbReference>
<dbReference type="GO" id="GO:0046872">
    <property type="term" value="F:metal ion binding"/>
    <property type="evidence" value="ECO:0007669"/>
    <property type="project" value="UniProtKB-KW"/>
</dbReference>
<dbReference type="Gene3D" id="3.50.30.40">
    <property type="entry name" value="Ribonuclease E inhibitor RraA/RraA-like"/>
    <property type="match status" value="1"/>
</dbReference>
<evidence type="ECO:0000256" key="1">
    <source>
        <dbReference type="PIRSR" id="PIRSR605493-1"/>
    </source>
</evidence>
<dbReference type="CDD" id="cd02513">
    <property type="entry name" value="CMP-NeuAc_Synthase"/>
    <property type="match status" value="1"/>
</dbReference>
<dbReference type="PANTHER" id="PTHR21485:SF6">
    <property type="entry name" value="N-ACYLNEURAMINATE CYTIDYLYLTRANSFERASE-RELATED"/>
    <property type="match status" value="1"/>
</dbReference>